<dbReference type="SUPFAM" id="SSF103196">
    <property type="entry name" value="Roadblock/LC7 domain"/>
    <property type="match status" value="1"/>
</dbReference>
<protein>
    <submittedName>
        <fullName evidence="2">Dynein regulation protein LC7</fullName>
    </submittedName>
</protein>
<dbReference type="Proteomes" id="UP000660265">
    <property type="component" value="Unassembled WGS sequence"/>
</dbReference>
<proteinExistence type="predicted"/>
<dbReference type="InterPro" id="IPR004942">
    <property type="entry name" value="Roadblock/LAMTOR2_dom"/>
</dbReference>
<dbReference type="EMBL" id="BMMV01000016">
    <property type="protein sequence ID" value="GGK09503.1"/>
    <property type="molecule type" value="Genomic_DNA"/>
</dbReference>
<evidence type="ECO:0000313" key="2">
    <source>
        <dbReference type="EMBL" id="GGK09503.1"/>
    </source>
</evidence>
<gene>
    <name evidence="2" type="ORF">GCM10011583_46910</name>
</gene>
<keyword evidence="3" id="KW-1185">Reference proteome</keyword>
<organism evidence="2 3">
    <name type="scientific">Streptomyces camponoticapitis</name>
    <dbReference type="NCBI Taxonomy" id="1616125"/>
    <lineage>
        <taxon>Bacteria</taxon>
        <taxon>Bacillati</taxon>
        <taxon>Actinomycetota</taxon>
        <taxon>Actinomycetes</taxon>
        <taxon>Kitasatosporales</taxon>
        <taxon>Streptomycetaceae</taxon>
        <taxon>Streptomyces</taxon>
    </lineage>
</organism>
<dbReference type="Pfam" id="PF03259">
    <property type="entry name" value="Robl_LC7"/>
    <property type="match status" value="1"/>
</dbReference>
<dbReference type="InterPro" id="IPR053141">
    <property type="entry name" value="Mycobact_SerProt_Inhib_Rv3364c"/>
</dbReference>
<dbReference type="Gene3D" id="3.30.450.30">
    <property type="entry name" value="Dynein light chain 2a, cytoplasmic"/>
    <property type="match status" value="1"/>
</dbReference>
<evidence type="ECO:0000259" key="1">
    <source>
        <dbReference type="SMART" id="SM00960"/>
    </source>
</evidence>
<reference evidence="3" key="1">
    <citation type="journal article" date="2019" name="Int. J. Syst. Evol. Microbiol.">
        <title>The Global Catalogue of Microorganisms (GCM) 10K type strain sequencing project: providing services to taxonomists for standard genome sequencing and annotation.</title>
        <authorList>
            <consortium name="The Broad Institute Genomics Platform"/>
            <consortium name="The Broad Institute Genome Sequencing Center for Infectious Disease"/>
            <person name="Wu L."/>
            <person name="Ma J."/>
        </authorList>
    </citation>
    <scope>NUCLEOTIDE SEQUENCE [LARGE SCALE GENOMIC DNA]</scope>
    <source>
        <strain evidence="3">CGMCC 4.7275</strain>
    </source>
</reference>
<accession>A0ABQ2EHH0</accession>
<dbReference type="PANTHER" id="PTHR36222:SF1">
    <property type="entry name" value="SERINE PROTEASE INHIBITOR RV3364C"/>
    <property type="match status" value="1"/>
</dbReference>
<evidence type="ECO:0000313" key="3">
    <source>
        <dbReference type="Proteomes" id="UP000660265"/>
    </source>
</evidence>
<dbReference type="SMART" id="SM00960">
    <property type="entry name" value="Robl_LC7"/>
    <property type="match status" value="1"/>
</dbReference>
<name>A0ABQ2EHH0_9ACTN</name>
<feature type="domain" description="Roadblock/LAMTOR2" evidence="1">
    <location>
        <begin position="16"/>
        <end position="116"/>
    </location>
</feature>
<sequence>MTGRVTGTISRLPDLGWMLRPLTEIPGVRHAVVVSEDGLRLGHASSEGLRGPVSELSVAEAESLAAASAALTMTGRSTAGLLFGGGADVRQLMLESDQGFVLFTSAGVGAQLGAATETDADVGLVAQQMQLLVVKIGSHLSSHPRDPVSPSS</sequence>
<dbReference type="PANTHER" id="PTHR36222">
    <property type="entry name" value="SERINE PROTEASE INHIBITOR RV3364C"/>
    <property type="match status" value="1"/>
</dbReference>
<comment type="caution">
    <text evidence="2">The sequence shown here is derived from an EMBL/GenBank/DDBJ whole genome shotgun (WGS) entry which is preliminary data.</text>
</comment>